<evidence type="ECO:0000256" key="1">
    <source>
        <dbReference type="ARBA" id="ARBA00004123"/>
    </source>
</evidence>
<dbReference type="SUPFAM" id="SSF47954">
    <property type="entry name" value="Cyclin-like"/>
    <property type="match status" value="2"/>
</dbReference>
<feature type="region of interest" description="Disordered" evidence="15">
    <location>
        <begin position="403"/>
        <end position="433"/>
    </location>
</feature>
<dbReference type="InterPro" id="IPR036915">
    <property type="entry name" value="Cyclin-like_sf"/>
</dbReference>
<dbReference type="GO" id="GO:0097550">
    <property type="term" value="C:transcription preinitiation complex"/>
    <property type="evidence" value="ECO:0007669"/>
    <property type="project" value="TreeGrafter"/>
</dbReference>
<organism evidence="17 18">
    <name type="scientific">Cottoperca gobio</name>
    <name type="common">Frogmouth</name>
    <name type="synonym">Aphritis gobio</name>
    <dbReference type="NCBI Taxonomy" id="56716"/>
    <lineage>
        <taxon>Eukaryota</taxon>
        <taxon>Metazoa</taxon>
        <taxon>Chordata</taxon>
        <taxon>Craniata</taxon>
        <taxon>Vertebrata</taxon>
        <taxon>Euteleostomi</taxon>
        <taxon>Actinopterygii</taxon>
        <taxon>Neopterygii</taxon>
        <taxon>Teleostei</taxon>
        <taxon>Neoteleostei</taxon>
        <taxon>Acanthomorphata</taxon>
        <taxon>Eupercaria</taxon>
        <taxon>Perciformes</taxon>
        <taxon>Notothenioidei</taxon>
        <taxon>Bovichtidae</taxon>
        <taxon>Cottoperca</taxon>
    </lineage>
</organism>
<dbReference type="Gene3D" id="2.20.25.10">
    <property type="match status" value="1"/>
</dbReference>
<evidence type="ECO:0000313" key="17">
    <source>
        <dbReference type="Proteomes" id="UP000504630"/>
    </source>
</evidence>
<comment type="function">
    <text evidence="13">General activator of RNA polymerase III transcription. Factor exclusively required for RNA polymerase III transcription of genes with promoter elements upstream of the initiation sites. Contributes to the regulation of gene expression; functions as activator in the absence of oxidative stress. Down-regulates expression of target genes in response to oxidative stress. Overexpression protects cells against apoptosis in response to oxidative stress.</text>
</comment>
<dbReference type="SUPFAM" id="SSF57783">
    <property type="entry name" value="Zinc beta-ribbon"/>
    <property type="match status" value="1"/>
</dbReference>
<reference evidence="18" key="1">
    <citation type="submission" date="2025-08" db="UniProtKB">
        <authorList>
            <consortium name="RefSeq"/>
        </authorList>
    </citation>
    <scope>IDENTIFICATION</scope>
</reference>
<keyword evidence="8" id="KW-0010">Activator</keyword>
<evidence type="ECO:0000256" key="4">
    <source>
        <dbReference type="ARBA" id="ARBA00022737"/>
    </source>
</evidence>
<dbReference type="GO" id="GO:0017025">
    <property type="term" value="F:TBP-class protein binding"/>
    <property type="evidence" value="ECO:0007669"/>
    <property type="project" value="TreeGrafter"/>
</dbReference>
<dbReference type="InterPro" id="IPR013137">
    <property type="entry name" value="Znf_TFIIB"/>
</dbReference>
<dbReference type="RefSeq" id="XP_029299906.1">
    <property type="nucleotide sequence ID" value="XM_029444046.1"/>
</dbReference>
<dbReference type="KEGG" id="cgob:115016369"/>
<evidence type="ECO:0000256" key="5">
    <source>
        <dbReference type="ARBA" id="ARBA00022771"/>
    </source>
</evidence>
<keyword evidence="10" id="KW-0539">Nucleus</keyword>
<dbReference type="Pfam" id="PF21886">
    <property type="entry name" value="BRF2-like_C_cyclin_rpt"/>
    <property type="match status" value="1"/>
</dbReference>
<evidence type="ECO:0000256" key="11">
    <source>
        <dbReference type="ARBA" id="ARBA00039848"/>
    </source>
</evidence>
<accession>A0A6J2QQ88</accession>
<keyword evidence="5 14" id="KW-0863">Zinc-finger</keyword>
<evidence type="ECO:0000256" key="13">
    <source>
        <dbReference type="ARBA" id="ARBA00045875"/>
    </source>
</evidence>
<dbReference type="Gene3D" id="1.10.472.10">
    <property type="entry name" value="Cyclin-like"/>
    <property type="match status" value="2"/>
</dbReference>
<evidence type="ECO:0000256" key="7">
    <source>
        <dbReference type="ARBA" id="ARBA00023015"/>
    </source>
</evidence>
<evidence type="ECO:0000256" key="9">
    <source>
        <dbReference type="ARBA" id="ARBA00023163"/>
    </source>
</evidence>
<keyword evidence="6" id="KW-0862">Zinc</keyword>
<dbReference type="GeneID" id="115016369"/>
<evidence type="ECO:0000256" key="2">
    <source>
        <dbReference type="ARBA" id="ARBA00010857"/>
    </source>
</evidence>
<evidence type="ECO:0000256" key="8">
    <source>
        <dbReference type="ARBA" id="ARBA00023159"/>
    </source>
</evidence>
<feature type="domain" description="TFIIB-type" evidence="16">
    <location>
        <begin position="53"/>
        <end position="86"/>
    </location>
</feature>
<dbReference type="InterPro" id="IPR000812">
    <property type="entry name" value="TFIIB"/>
</dbReference>
<keyword evidence="4" id="KW-0677">Repeat</keyword>
<name>A0A6J2QQ88_COTGO</name>
<dbReference type="CTD" id="55290"/>
<evidence type="ECO:0000313" key="18">
    <source>
        <dbReference type="RefSeq" id="XP_029299906.1"/>
    </source>
</evidence>
<sequence>MLNWNVCPSLYCLCQDHAEPLTSKRLYLPGHILRAPLSLRCTGRQFIWKMSRAGLSCPGCGSSNVVDDDLYCQAQLVCVDCGSVVSEGALADDYVGDTEISYSRTTAVAKKPCMNLIKGLQRVKAICRILRVNGEIENLSQTYYSQAYQHVGFIRVSLQKKEVLAGCCVLVSCRLLNWPITMGTISCLLDADPMVVGVIYQEMVKILNIEAPIFNIADVMEAHSQEYQISSLHVPEELSENSKDLAKRAVALVELAADSWIVTGRQPIPIMMAAIYLSWQSLKPNKLRLKFTLDKFCQIAKVNKLKPAMKRITELKEVLCKLGKEIPWVNEAVTPDNVVRQVEDIVKHRYALLRRALRTHQDALLAECQASCEDSLTEESAPSQEQNSNASFLQQCELNAKRGRRDGDDNPCTLPELHSDTQDNQGPAPNWGKRMLFAPPCVIHAKKRRVEQRVLTDVTGDEEISDSEIDSYIRTPLEAREFARTQKMLSE</sequence>
<gene>
    <name evidence="18" type="primary">brf2</name>
</gene>
<proteinExistence type="inferred from homology"/>
<comment type="similarity">
    <text evidence="2">Belongs to the TFIIB family.</text>
</comment>
<keyword evidence="3" id="KW-0479">Metal-binding</keyword>
<evidence type="ECO:0000256" key="14">
    <source>
        <dbReference type="PROSITE-ProRule" id="PRU00469"/>
    </source>
</evidence>
<dbReference type="GO" id="GO:0070897">
    <property type="term" value="P:transcription preinitiation complex assembly"/>
    <property type="evidence" value="ECO:0007669"/>
    <property type="project" value="InterPro"/>
</dbReference>
<dbReference type="InParanoid" id="A0A6J2QQ88"/>
<evidence type="ECO:0000256" key="12">
    <source>
        <dbReference type="ARBA" id="ARBA00042630"/>
    </source>
</evidence>
<dbReference type="PANTHER" id="PTHR11618:SF5">
    <property type="entry name" value="TRANSCRIPTION FACTOR IIIB 50 KDA SUBUNIT"/>
    <property type="match status" value="1"/>
</dbReference>
<dbReference type="FunCoup" id="A0A6J2QQ88">
    <property type="interactions" value="220"/>
</dbReference>
<dbReference type="AlphaFoldDB" id="A0A6J2QQ88"/>
<evidence type="ECO:0000256" key="10">
    <source>
        <dbReference type="ARBA" id="ARBA00023242"/>
    </source>
</evidence>
<dbReference type="InterPro" id="IPR054078">
    <property type="entry name" value="BRF2-like_C"/>
</dbReference>
<evidence type="ECO:0000256" key="15">
    <source>
        <dbReference type="SAM" id="MobiDB-lite"/>
    </source>
</evidence>
<keyword evidence="7" id="KW-0805">Transcription regulation</keyword>
<comment type="subcellular location">
    <subcellularLocation>
        <location evidence="1">Nucleus</location>
    </subcellularLocation>
</comment>
<dbReference type="GO" id="GO:0008270">
    <property type="term" value="F:zinc ion binding"/>
    <property type="evidence" value="ECO:0007669"/>
    <property type="project" value="UniProtKB-KW"/>
</dbReference>
<protein>
    <recommendedName>
        <fullName evidence="11">Transcription factor IIIB 50 kDa subunit</fullName>
    </recommendedName>
    <alternativeName>
        <fullName evidence="12">B-related factor 2</fullName>
    </alternativeName>
</protein>
<dbReference type="Proteomes" id="UP000504630">
    <property type="component" value="Chromosome 12"/>
</dbReference>
<evidence type="ECO:0000256" key="6">
    <source>
        <dbReference type="ARBA" id="ARBA00022833"/>
    </source>
</evidence>
<keyword evidence="9" id="KW-0804">Transcription</keyword>
<dbReference type="PROSITE" id="PS51134">
    <property type="entry name" value="ZF_TFIIB"/>
    <property type="match status" value="1"/>
</dbReference>
<dbReference type="OrthoDB" id="2121711at2759"/>
<keyword evidence="17" id="KW-1185">Reference proteome</keyword>
<evidence type="ECO:0000256" key="3">
    <source>
        <dbReference type="ARBA" id="ARBA00022723"/>
    </source>
</evidence>
<dbReference type="PANTHER" id="PTHR11618">
    <property type="entry name" value="TRANSCRIPTION INITIATION FACTOR IIB-RELATED"/>
    <property type="match status" value="1"/>
</dbReference>
<evidence type="ECO:0000259" key="16">
    <source>
        <dbReference type="PROSITE" id="PS51134"/>
    </source>
</evidence>
<dbReference type="GO" id="GO:0005634">
    <property type="term" value="C:nucleus"/>
    <property type="evidence" value="ECO:0007669"/>
    <property type="project" value="UniProtKB-SubCell"/>
</dbReference>